<evidence type="ECO:0000313" key="1">
    <source>
        <dbReference type="EMBL" id="TQV82884.1"/>
    </source>
</evidence>
<dbReference type="Proteomes" id="UP000315439">
    <property type="component" value="Unassembled WGS sequence"/>
</dbReference>
<proteinExistence type="predicted"/>
<comment type="caution">
    <text evidence="1">The sequence shown here is derived from an EMBL/GenBank/DDBJ whole genome shotgun (WGS) entry which is preliminary data.</text>
</comment>
<organism evidence="1 2">
    <name type="scientific">Aliikangiella coralliicola</name>
    <dbReference type="NCBI Taxonomy" id="2592383"/>
    <lineage>
        <taxon>Bacteria</taxon>
        <taxon>Pseudomonadati</taxon>
        <taxon>Pseudomonadota</taxon>
        <taxon>Gammaproteobacteria</taxon>
        <taxon>Oceanospirillales</taxon>
        <taxon>Pleioneaceae</taxon>
        <taxon>Aliikangiella</taxon>
    </lineage>
</organism>
<dbReference type="AlphaFoldDB" id="A0A545U094"/>
<dbReference type="OrthoDB" id="9783171at2"/>
<evidence type="ECO:0000313" key="2">
    <source>
        <dbReference type="Proteomes" id="UP000315439"/>
    </source>
</evidence>
<sequence>MNALIKPISISADLNNKLLAYFKRNIHSTRILEKPSGTNFKLLELKPDTDSVVLKMLNAELPGYQLNVVRIHEFNQEQHAVEHVDNAFPGNDTIIIRMDCGESRLKINNREMSESPTLGYHLPEGTPHEITPGNSTRYSLVIWGNEKNQFKTEEA</sequence>
<gene>
    <name evidence="1" type="ORF">FLL46_24245</name>
</gene>
<accession>A0A545U094</accession>
<dbReference type="EMBL" id="VIKS01000015">
    <property type="protein sequence ID" value="TQV82884.1"/>
    <property type="molecule type" value="Genomic_DNA"/>
</dbReference>
<name>A0A545U094_9GAMM</name>
<protein>
    <submittedName>
        <fullName evidence="1">Uncharacterized protein</fullName>
    </submittedName>
</protein>
<keyword evidence="2" id="KW-1185">Reference proteome</keyword>
<reference evidence="1 2" key="1">
    <citation type="submission" date="2019-07" db="EMBL/GenBank/DDBJ databases">
        <title>Draft genome for Aliikangiella sp. M105.</title>
        <authorList>
            <person name="Wang G."/>
        </authorList>
    </citation>
    <scope>NUCLEOTIDE SEQUENCE [LARGE SCALE GENOMIC DNA]</scope>
    <source>
        <strain evidence="1 2">M105</strain>
    </source>
</reference>
<dbReference type="RefSeq" id="WP_142934591.1">
    <property type="nucleotide sequence ID" value="NZ_ML660171.1"/>
</dbReference>